<accession>A0A9W7EM90</accession>
<feature type="compositionally biased region" description="Low complexity" evidence="1">
    <location>
        <begin position="83"/>
        <end position="94"/>
    </location>
</feature>
<dbReference type="Proteomes" id="UP001162640">
    <property type="component" value="Unassembled WGS sequence"/>
</dbReference>
<feature type="compositionally biased region" description="Polar residues" evidence="1">
    <location>
        <begin position="55"/>
        <end position="77"/>
    </location>
</feature>
<evidence type="ECO:0000313" key="3">
    <source>
        <dbReference type="Proteomes" id="UP001162640"/>
    </source>
</evidence>
<name>A0A9W7EM90_9STRA</name>
<evidence type="ECO:0000256" key="1">
    <source>
        <dbReference type="SAM" id="MobiDB-lite"/>
    </source>
</evidence>
<feature type="region of interest" description="Disordered" evidence="1">
    <location>
        <begin position="1"/>
        <end position="110"/>
    </location>
</feature>
<evidence type="ECO:0000313" key="2">
    <source>
        <dbReference type="EMBL" id="GMH82985.1"/>
    </source>
</evidence>
<reference evidence="3" key="1">
    <citation type="journal article" date="2023" name="Commun. Biol.">
        <title>Genome analysis of Parmales, the sister group of diatoms, reveals the evolutionary specialization of diatoms from phago-mixotrophs to photoautotrophs.</title>
        <authorList>
            <person name="Ban H."/>
            <person name="Sato S."/>
            <person name="Yoshikawa S."/>
            <person name="Yamada K."/>
            <person name="Nakamura Y."/>
            <person name="Ichinomiya M."/>
            <person name="Sato N."/>
            <person name="Blanc-Mathieu R."/>
            <person name="Endo H."/>
            <person name="Kuwata A."/>
            <person name="Ogata H."/>
        </authorList>
    </citation>
    <scope>NUCLEOTIDE SEQUENCE [LARGE SCALE GENOMIC DNA]</scope>
</reference>
<comment type="caution">
    <text evidence="2">The sequence shown here is derived from an EMBL/GenBank/DDBJ whole genome shotgun (WGS) entry which is preliminary data.</text>
</comment>
<organism evidence="2 3">
    <name type="scientific">Triparma laevis f. inornata</name>
    <dbReference type="NCBI Taxonomy" id="1714386"/>
    <lineage>
        <taxon>Eukaryota</taxon>
        <taxon>Sar</taxon>
        <taxon>Stramenopiles</taxon>
        <taxon>Ochrophyta</taxon>
        <taxon>Bolidophyceae</taxon>
        <taxon>Parmales</taxon>
        <taxon>Triparmaceae</taxon>
        <taxon>Triparma</taxon>
    </lineage>
</organism>
<sequence>MSSLTPPSTPPAGTSVEEGLLRSFENASRFLKSLYPPRPQNQSAPTDETADDISPTLSHNHAQNVNDEPQIGPNSDPMTPLGKSSQSTTLKSSPSTPPKSSPFSRPPSPNIVQIVNLVPPPAPPPTPIATTAENMKSCLDMIEDAHNLDVQATILLNTCFSFEVTSDAANLAAVTK</sequence>
<dbReference type="EMBL" id="BLQM01000321">
    <property type="protein sequence ID" value="GMH82985.1"/>
    <property type="molecule type" value="Genomic_DNA"/>
</dbReference>
<gene>
    <name evidence="2" type="ORF">TL16_g09446</name>
</gene>
<protein>
    <submittedName>
        <fullName evidence="2">Uncharacterized protein</fullName>
    </submittedName>
</protein>
<feature type="compositionally biased region" description="Pro residues" evidence="1">
    <location>
        <begin position="95"/>
        <end position="109"/>
    </location>
</feature>
<proteinExistence type="predicted"/>
<dbReference type="AlphaFoldDB" id="A0A9W7EM90"/>